<comment type="cofactor">
    <cofactor evidence="1">
        <name>FAD</name>
        <dbReference type="ChEBI" id="CHEBI:57692"/>
    </cofactor>
</comment>
<evidence type="ECO:0000256" key="5">
    <source>
        <dbReference type="ARBA" id="ARBA00023002"/>
    </source>
</evidence>
<keyword evidence="3" id="KW-0285">Flavoprotein</keyword>
<feature type="domain" description="Acyl-CoA dehydrogenase/oxidase N-terminal" evidence="7">
    <location>
        <begin position="6"/>
        <end position="118"/>
    </location>
</feature>
<dbReference type="InterPro" id="IPR036250">
    <property type="entry name" value="AcylCo_DH-like_C"/>
</dbReference>
<dbReference type="PANTHER" id="PTHR43884:SF20">
    <property type="entry name" value="ACYL-COA DEHYDROGENASE FADE28"/>
    <property type="match status" value="1"/>
</dbReference>
<dbReference type="KEGG" id="mon:G8E03_12880"/>
<accession>A0A6G7VNS6</accession>
<evidence type="ECO:0000256" key="4">
    <source>
        <dbReference type="ARBA" id="ARBA00022827"/>
    </source>
</evidence>
<dbReference type="InterPro" id="IPR037069">
    <property type="entry name" value="AcylCoA_DH/ox_N_sf"/>
</dbReference>
<evidence type="ECO:0000256" key="1">
    <source>
        <dbReference type="ARBA" id="ARBA00001974"/>
    </source>
</evidence>
<gene>
    <name evidence="8" type="ORF">G8E03_12880</name>
</gene>
<evidence type="ECO:0000259" key="6">
    <source>
        <dbReference type="Pfam" id="PF00441"/>
    </source>
</evidence>
<dbReference type="InterPro" id="IPR013786">
    <property type="entry name" value="AcylCoA_DH/ox_N"/>
</dbReference>
<evidence type="ECO:0000313" key="9">
    <source>
        <dbReference type="Proteomes" id="UP000500791"/>
    </source>
</evidence>
<dbReference type="AlphaFoldDB" id="A0A6G7VNS6"/>
<comment type="similarity">
    <text evidence="2">Belongs to the acyl-CoA dehydrogenase family.</text>
</comment>
<organism evidence="8 9">
    <name type="scientific">Pontivivens nitratireducens</name>
    <dbReference type="NCBI Taxonomy" id="2758038"/>
    <lineage>
        <taxon>Bacteria</taxon>
        <taxon>Pseudomonadati</taxon>
        <taxon>Pseudomonadota</taxon>
        <taxon>Alphaproteobacteria</taxon>
        <taxon>Rhodobacterales</taxon>
        <taxon>Paracoccaceae</taxon>
        <taxon>Pontivivens</taxon>
    </lineage>
</organism>
<proteinExistence type="inferred from homology"/>
<dbReference type="PANTHER" id="PTHR43884">
    <property type="entry name" value="ACYL-COA DEHYDROGENASE"/>
    <property type="match status" value="1"/>
</dbReference>
<dbReference type="SUPFAM" id="SSF47203">
    <property type="entry name" value="Acyl-CoA dehydrogenase C-terminal domain-like"/>
    <property type="match status" value="1"/>
</dbReference>
<dbReference type="InterPro" id="IPR009075">
    <property type="entry name" value="AcylCo_DH/oxidase_C"/>
</dbReference>
<keyword evidence="9" id="KW-1185">Reference proteome</keyword>
<dbReference type="Pfam" id="PF02771">
    <property type="entry name" value="Acyl-CoA_dh_N"/>
    <property type="match status" value="1"/>
</dbReference>
<name>A0A6G7VNS6_9RHOB</name>
<dbReference type="GO" id="GO:0003995">
    <property type="term" value="F:acyl-CoA dehydrogenase activity"/>
    <property type="evidence" value="ECO:0007669"/>
    <property type="project" value="TreeGrafter"/>
</dbReference>
<feature type="domain" description="Acyl-CoA dehydrogenase/oxidase C-terminal" evidence="6">
    <location>
        <begin position="224"/>
        <end position="355"/>
    </location>
</feature>
<evidence type="ECO:0000256" key="3">
    <source>
        <dbReference type="ARBA" id="ARBA00022630"/>
    </source>
</evidence>
<dbReference type="EMBL" id="CP049811">
    <property type="protein sequence ID" value="QIK41570.1"/>
    <property type="molecule type" value="Genomic_DNA"/>
</dbReference>
<keyword evidence="5" id="KW-0560">Oxidoreductase</keyword>
<dbReference type="Gene3D" id="1.10.540.10">
    <property type="entry name" value="Acyl-CoA dehydrogenase/oxidase, N-terminal domain"/>
    <property type="match status" value="1"/>
</dbReference>
<evidence type="ECO:0000259" key="7">
    <source>
        <dbReference type="Pfam" id="PF02771"/>
    </source>
</evidence>
<dbReference type="GO" id="GO:0050660">
    <property type="term" value="F:flavin adenine dinucleotide binding"/>
    <property type="evidence" value="ECO:0007669"/>
    <property type="project" value="InterPro"/>
</dbReference>
<dbReference type="SUPFAM" id="SSF56645">
    <property type="entry name" value="Acyl-CoA dehydrogenase NM domain-like"/>
    <property type="match status" value="1"/>
</dbReference>
<evidence type="ECO:0000313" key="8">
    <source>
        <dbReference type="EMBL" id="QIK41570.1"/>
    </source>
</evidence>
<dbReference type="Gene3D" id="1.20.140.10">
    <property type="entry name" value="Butyryl-CoA Dehydrogenase, subunit A, domain 3"/>
    <property type="match status" value="1"/>
</dbReference>
<protein>
    <submittedName>
        <fullName evidence="8">Acyl-CoA/acyl-ACP dehydrogenase</fullName>
    </submittedName>
</protein>
<reference evidence="8 9" key="1">
    <citation type="submission" date="2020-03" db="EMBL/GenBank/DDBJ databases">
        <title>Complete genome sequence of Monaibacterium sp. ALG8 with diverse plasmids.</title>
        <authorList>
            <person name="Sun C."/>
        </authorList>
    </citation>
    <scope>NUCLEOTIDE SEQUENCE [LARGE SCALE GENOMIC DNA]</scope>
    <source>
        <strain evidence="8 9">ALG8</strain>
    </source>
</reference>
<dbReference type="RefSeq" id="WP_166192608.1">
    <property type="nucleotide sequence ID" value="NZ_CP049811.1"/>
</dbReference>
<dbReference type="InterPro" id="IPR009100">
    <property type="entry name" value="AcylCoA_DH/oxidase_NM_dom_sf"/>
</dbReference>
<dbReference type="Proteomes" id="UP000500791">
    <property type="component" value="Chromosome"/>
</dbReference>
<keyword evidence="4" id="KW-0274">FAD</keyword>
<dbReference type="Pfam" id="PF00441">
    <property type="entry name" value="Acyl-CoA_dh_1"/>
    <property type="match status" value="1"/>
</dbReference>
<evidence type="ECO:0000256" key="2">
    <source>
        <dbReference type="ARBA" id="ARBA00009347"/>
    </source>
</evidence>
<sequence>MQFSFTEDQEMIRQSVLELVARACPISEVRAFGQSEAAYSDRLWQDLAGAGFLGALIPEAHGGSDLGMLEAGIVLEVLGGALASVPYLSTAVAAADLIGRLGSEAQKAQWLPKIAAGQISVAVAGWPEAASVSGDGQIQGNWAPVVNAAGADLLLVVLNDGGANAQVAVLENSNADAMVEEFPTMDSTRRFGALKLTGTVGERLEKPLDPAGQARLGAILAAGAAGEMMGGAARAMDMATSYAKERIQFGRPIGTFQAIKHMLADQLVALEGLRSIVWYALWSIDHAPEEALLAAVTAKGVADKVVLQIASENIQVHGGSGFTTDIDAHLYVKRAQLDRMIWGPPSHHTDLLEQRLAESA</sequence>